<dbReference type="STRING" id="156994.SAMN04488028_106151"/>
<gene>
    <name evidence="2" type="ORF">SAMN04488028_106151</name>
</gene>
<evidence type="ECO:0000256" key="1">
    <source>
        <dbReference type="SAM" id="SignalP"/>
    </source>
</evidence>
<feature type="chain" id="PRO_5013291425" evidence="1">
    <location>
        <begin position="28"/>
        <end position="732"/>
    </location>
</feature>
<accession>A0A1M6TRJ0</accession>
<dbReference type="PANTHER" id="PTHR37841">
    <property type="entry name" value="GLR2918 PROTEIN"/>
    <property type="match status" value="1"/>
</dbReference>
<feature type="signal peptide" evidence="1">
    <location>
        <begin position="1"/>
        <end position="27"/>
    </location>
</feature>
<dbReference type="RefSeq" id="WP_139281041.1">
    <property type="nucleotide sequence ID" value="NZ_FRAA01000006.1"/>
</dbReference>
<name>A0A1M6TRJ0_REIAG</name>
<sequence length="732" mass="83438">MRKLIRSGSATTLLLCFLLTYTLPSFAQGNYSYFEENERVGLKDKNGETLITPKYQKLGWSSGFQYPVKGVIGYYDGTAWGLVTVKGKVVTTPKYYSLEAVHGSLIVASIKGKFSNLLLYGTINANGQTIISFKNQTIKLDHDHIIVSEKIKHKRYSGLYTQTNKEILPKSYRTIQYLDHGMFQFTDTLNQHGLVRTTGEIILTPSLDSIAPYSGDYALVYKTGKVGLISAQGQYIHQPKYKAITSDQTTIPFDQFDIKTSEDQLNGSWSADSIFMIRDRFLAICTNGWAEIINQNKETVYRGLLPTKIDAFKSHLVITNYKTTTLIPSGKTVFRTVNFDSVKIDKHYLYGYTDKHWKVYNSFGRELNGKSYDGIQTESNNLIPVKRNGYWGYLDLSGEVAINYKYEAVSPFFQEIAAVNYLGYNNVINQFGEVVGEASYDSIWINHDNTARVKQRSRTDILNKNGAALFQTYNQLTPHQLGYLEKTESGQVGLIDHNGRILFYPKYDMISPLIRDRFIIIQKRNQIAVSFKDGSFLIPFTDDYQAISDISEGFLSIQKDNQYGFIDFDQQLRIANRYDSVGHFQEGLCPVRLHGHWGYVDKKEELIIQPNLDSVSHFVDHMAIVKRDEKYGAYGIDGEIAIDINYDQITKTPRDMFIVASNQKYGLYDSHGNKILSPSYDLISESSDGYFIVSRRTKAGLMNTNGLYTIPLKYDEIYELKYGQYVCKKIVK</sequence>
<evidence type="ECO:0000313" key="2">
    <source>
        <dbReference type="EMBL" id="SHK59544.1"/>
    </source>
</evidence>
<dbReference type="PANTHER" id="PTHR37841:SF1">
    <property type="entry name" value="DUF3298 DOMAIN-CONTAINING PROTEIN"/>
    <property type="match status" value="1"/>
</dbReference>
<keyword evidence="1" id="KW-0732">Signal</keyword>
<dbReference type="Proteomes" id="UP000184474">
    <property type="component" value="Unassembled WGS sequence"/>
</dbReference>
<dbReference type="InterPro" id="IPR032774">
    <property type="entry name" value="WG_beta_rep"/>
</dbReference>
<reference evidence="3" key="1">
    <citation type="submission" date="2016-11" db="EMBL/GenBank/DDBJ databases">
        <authorList>
            <person name="Varghese N."/>
            <person name="Submissions S."/>
        </authorList>
    </citation>
    <scope>NUCLEOTIDE SEQUENCE [LARGE SCALE GENOMIC DNA]</scope>
    <source>
        <strain evidence="3">DSM 26134</strain>
    </source>
</reference>
<protein>
    <submittedName>
        <fullName evidence="2">WG containing repeat-containing protein</fullName>
    </submittedName>
</protein>
<evidence type="ECO:0000313" key="3">
    <source>
        <dbReference type="Proteomes" id="UP000184474"/>
    </source>
</evidence>
<proteinExistence type="predicted"/>
<organism evidence="2 3">
    <name type="scientific">Reichenbachiella agariperforans</name>
    <dbReference type="NCBI Taxonomy" id="156994"/>
    <lineage>
        <taxon>Bacteria</taxon>
        <taxon>Pseudomonadati</taxon>
        <taxon>Bacteroidota</taxon>
        <taxon>Cytophagia</taxon>
        <taxon>Cytophagales</taxon>
        <taxon>Reichenbachiellaceae</taxon>
        <taxon>Reichenbachiella</taxon>
    </lineage>
</organism>
<dbReference type="AlphaFoldDB" id="A0A1M6TRJ0"/>
<dbReference type="EMBL" id="FRAA01000006">
    <property type="protein sequence ID" value="SHK59544.1"/>
    <property type="molecule type" value="Genomic_DNA"/>
</dbReference>
<keyword evidence="3" id="KW-1185">Reference proteome</keyword>
<dbReference type="Pfam" id="PF14903">
    <property type="entry name" value="WG_beta_rep"/>
    <property type="match status" value="6"/>
</dbReference>